<comment type="function">
    <text evidence="7">Part of the ABC transporter complex PotABCD involved in spermidine/putrescine import. Responsible for energy coupling to the transport system.</text>
</comment>
<protein>
    <recommendedName>
        <fullName evidence="7">Spermidine/putrescine import ATP-binding protein PotA</fullName>
        <ecNumber evidence="7">7.6.2.11</ecNumber>
    </recommendedName>
</protein>
<dbReference type="Proteomes" id="UP000295525">
    <property type="component" value="Unassembled WGS sequence"/>
</dbReference>
<proteinExistence type="inferred from homology"/>
<feature type="domain" description="ABC transporter" evidence="8">
    <location>
        <begin position="8"/>
        <end position="238"/>
    </location>
</feature>
<dbReference type="InterPro" id="IPR008995">
    <property type="entry name" value="Mo/tungstate-bd_C_term_dom"/>
</dbReference>
<gene>
    <name evidence="7" type="primary">potA</name>
    <name evidence="9" type="ORF">EDC26_102184</name>
</gene>
<comment type="similarity">
    <text evidence="7">Belongs to the ABC transporter superfamily. Spermidine/putrescine importer (TC 3.A.1.11.1) family.</text>
</comment>
<keyword evidence="2 7" id="KW-1003">Cell membrane</keyword>
<dbReference type="PANTHER" id="PTHR42781">
    <property type="entry name" value="SPERMIDINE/PUTRESCINE IMPORT ATP-BINDING PROTEIN POTA"/>
    <property type="match status" value="1"/>
</dbReference>
<comment type="caution">
    <text evidence="9">The sequence shown here is derived from an EMBL/GenBank/DDBJ whole genome shotgun (WGS) entry which is preliminary data.</text>
</comment>
<comment type="subunit">
    <text evidence="7">The complex is composed of two ATP-binding proteins (PotA), two transmembrane proteins (PotB and PotC) and a solute-binding protein (PotD).</text>
</comment>
<dbReference type="Pfam" id="PF00005">
    <property type="entry name" value="ABC_tran"/>
    <property type="match status" value="1"/>
</dbReference>
<reference evidence="9 10" key="1">
    <citation type="submission" date="2019-03" db="EMBL/GenBank/DDBJ databases">
        <title>Genomic Encyclopedia of Type Strains, Phase IV (KMG-IV): sequencing the most valuable type-strain genomes for metagenomic binning, comparative biology and taxonomic classification.</title>
        <authorList>
            <person name="Goeker M."/>
        </authorList>
    </citation>
    <scope>NUCLEOTIDE SEQUENCE [LARGE SCALE GENOMIC DNA]</scope>
    <source>
        <strain evidence="9 10">DSM 24591</strain>
    </source>
</reference>
<evidence type="ECO:0000256" key="3">
    <source>
        <dbReference type="ARBA" id="ARBA00022741"/>
    </source>
</evidence>
<dbReference type="GO" id="GO:0015847">
    <property type="term" value="P:putrescine transport"/>
    <property type="evidence" value="ECO:0007669"/>
    <property type="project" value="UniProtKB-ARBA"/>
</dbReference>
<evidence type="ECO:0000256" key="7">
    <source>
        <dbReference type="RuleBase" id="RU364083"/>
    </source>
</evidence>
<dbReference type="InterPro" id="IPR017871">
    <property type="entry name" value="ABC_transporter-like_CS"/>
</dbReference>
<dbReference type="PANTHER" id="PTHR42781:SF4">
    <property type="entry name" value="SPERMIDINE_PUTRESCINE IMPORT ATP-BINDING PROTEIN POTA"/>
    <property type="match status" value="1"/>
</dbReference>
<evidence type="ECO:0000259" key="8">
    <source>
        <dbReference type="PROSITE" id="PS50893"/>
    </source>
</evidence>
<dbReference type="EC" id="7.6.2.11" evidence="7"/>
<accession>A0A4V2UZ81</accession>
<evidence type="ECO:0000256" key="4">
    <source>
        <dbReference type="ARBA" id="ARBA00022840"/>
    </source>
</evidence>
<dbReference type="PROSITE" id="PS00211">
    <property type="entry name" value="ABC_TRANSPORTER_1"/>
    <property type="match status" value="1"/>
</dbReference>
<keyword evidence="10" id="KW-1185">Reference proteome</keyword>
<dbReference type="SUPFAM" id="SSF50331">
    <property type="entry name" value="MOP-like"/>
    <property type="match status" value="1"/>
</dbReference>
<dbReference type="PROSITE" id="PS50893">
    <property type="entry name" value="ABC_TRANSPORTER_2"/>
    <property type="match status" value="1"/>
</dbReference>
<dbReference type="NCBIfam" id="TIGR01187">
    <property type="entry name" value="potA"/>
    <property type="match status" value="1"/>
</dbReference>
<evidence type="ECO:0000256" key="2">
    <source>
        <dbReference type="ARBA" id="ARBA00022475"/>
    </source>
</evidence>
<dbReference type="InterPro" id="IPR027417">
    <property type="entry name" value="P-loop_NTPase"/>
</dbReference>
<evidence type="ECO:0000313" key="9">
    <source>
        <dbReference type="EMBL" id="TCT10228.1"/>
    </source>
</evidence>
<dbReference type="InterPro" id="IPR050093">
    <property type="entry name" value="ABC_SmlMolc_Importer"/>
</dbReference>
<dbReference type="Gene3D" id="3.40.50.300">
    <property type="entry name" value="P-loop containing nucleotide triphosphate hydrolases"/>
    <property type="match status" value="1"/>
</dbReference>
<dbReference type="GO" id="GO:0015417">
    <property type="term" value="F:ABC-type polyamine transporter activity"/>
    <property type="evidence" value="ECO:0007669"/>
    <property type="project" value="UniProtKB-EC"/>
</dbReference>
<dbReference type="FunFam" id="3.40.50.300:FF:000133">
    <property type="entry name" value="Spermidine/putrescine import ATP-binding protein PotA"/>
    <property type="match status" value="1"/>
</dbReference>
<dbReference type="AlphaFoldDB" id="A0A4V2UZ81"/>
<dbReference type="SUPFAM" id="SSF52540">
    <property type="entry name" value="P-loop containing nucleoside triphosphate hydrolases"/>
    <property type="match status" value="1"/>
</dbReference>
<keyword evidence="5 7" id="KW-1278">Translocase</keyword>
<sequence>MAVNRELIKLDNIVKRYGELTVLDRVSLTVYEGEFLALLGPSGCGKTSLLGAIGGFLQPTHGSLTIDGRSVLNDPPNRRPVNTVFQNYALFPHLTVHENVAFGPRRHGAVKKEIANRVQESLSLVGMEAMAERYPSELSGGQQQRVALARAIINEPKVLLLDEPMAALDLKLRKRMQIELKRLQERLGITFIIVTHDQEEALVMANRIAVMSNGRIEQVGTGEEIYANPVSRFVAGFVGEANLIDCLVDAQGNLRSAKSDISLPYSLPSSGPSKATMMLRPECLCLNSEEARPGYVTTSGQVREIIYAGPISRIYLCCDIDDEIVITQNTSQLVRPLTLGERVNICWRHEDARILSH</sequence>
<keyword evidence="3 7" id="KW-0547">Nucleotide-binding</keyword>
<dbReference type="InterPro" id="IPR013611">
    <property type="entry name" value="Transp-assoc_OB_typ2"/>
</dbReference>
<name>A0A4V2UZ81_9BURK</name>
<keyword evidence="4 7" id="KW-0067">ATP-binding</keyword>
<keyword evidence="6 7" id="KW-0472">Membrane</keyword>
<dbReference type="RefSeq" id="WP_132579825.1">
    <property type="nucleotide sequence ID" value="NZ_SMAJ01000002.1"/>
</dbReference>
<evidence type="ECO:0000313" key="10">
    <source>
        <dbReference type="Proteomes" id="UP000295525"/>
    </source>
</evidence>
<keyword evidence="1 7" id="KW-0813">Transport</keyword>
<dbReference type="InterPro" id="IPR003593">
    <property type="entry name" value="AAA+_ATPase"/>
</dbReference>
<evidence type="ECO:0000256" key="6">
    <source>
        <dbReference type="ARBA" id="ARBA00023136"/>
    </source>
</evidence>
<dbReference type="GO" id="GO:0016887">
    <property type="term" value="F:ATP hydrolysis activity"/>
    <property type="evidence" value="ECO:0007669"/>
    <property type="project" value="InterPro"/>
</dbReference>
<dbReference type="Gene3D" id="2.40.50.100">
    <property type="match status" value="1"/>
</dbReference>
<evidence type="ECO:0000256" key="1">
    <source>
        <dbReference type="ARBA" id="ARBA00022448"/>
    </source>
</evidence>
<dbReference type="GO" id="GO:0005524">
    <property type="term" value="F:ATP binding"/>
    <property type="evidence" value="ECO:0007669"/>
    <property type="project" value="UniProtKB-KW"/>
</dbReference>
<dbReference type="InterPro" id="IPR005893">
    <property type="entry name" value="PotA-like"/>
</dbReference>
<comment type="catalytic activity">
    <reaction evidence="7">
        <text>ATP + H2O + polyamine-[polyamine-binding protein]Side 1 = ADP + phosphate + polyamineSide 2 + [polyamine-binding protein]Side 1.</text>
        <dbReference type="EC" id="7.6.2.11"/>
    </reaction>
</comment>
<dbReference type="Pfam" id="PF08402">
    <property type="entry name" value="TOBE_2"/>
    <property type="match status" value="1"/>
</dbReference>
<dbReference type="EMBL" id="SMAJ01000002">
    <property type="protein sequence ID" value="TCT10228.1"/>
    <property type="molecule type" value="Genomic_DNA"/>
</dbReference>
<dbReference type="OrthoDB" id="5298774at2"/>
<organism evidence="9 10">
    <name type="scientific">Paralcaligenes ureilyticus</name>
    <dbReference type="NCBI Taxonomy" id="627131"/>
    <lineage>
        <taxon>Bacteria</taxon>
        <taxon>Pseudomonadati</taxon>
        <taxon>Pseudomonadota</taxon>
        <taxon>Betaproteobacteria</taxon>
        <taxon>Burkholderiales</taxon>
        <taxon>Alcaligenaceae</taxon>
        <taxon>Paralcaligenes</taxon>
    </lineage>
</organism>
<evidence type="ECO:0000256" key="5">
    <source>
        <dbReference type="ARBA" id="ARBA00022967"/>
    </source>
</evidence>
<dbReference type="InterPro" id="IPR003439">
    <property type="entry name" value="ABC_transporter-like_ATP-bd"/>
</dbReference>
<dbReference type="GO" id="GO:0043190">
    <property type="term" value="C:ATP-binding cassette (ABC) transporter complex"/>
    <property type="evidence" value="ECO:0007669"/>
    <property type="project" value="InterPro"/>
</dbReference>
<dbReference type="SMART" id="SM00382">
    <property type="entry name" value="AAA"/>
    <property type="match status" value="1"/>
</dbReference>